<keyword evidence="3" id="KW-0804">Transcription</keyword>
<dbReference type="GO" id="GO:0043565">
    <property type="term" value="F:sequence-specific DNA binding"/>
    <property type="evidence" value="ECO:0007669"/>
    <property type="project" value="InterPro"/>
</dbReference>
<reference evidence="7 8" key="1">
    <citation type="submission" date="2017-06" db="EMBL/GenBank/DDBJ databases">
        <authorList>
            <person name="Kim H.J."/>
            <person name="Triplett B.A."/>
        </authorList>
    </citation>
    <scope>NUCLEOTIDE SEQUENCE [LARGE SCALE GENOMIC DNA]</scope>
    <source>
        <strain evidence="7 8">DSM 29339</strain>
    </source>
</reference>
<dbReference type="PROSITE" id="PS01124">
    <property type="entry name" value="HTH_ARAC_FAMILY_2"/>
    <property type="match status" value="1"/>
</dbReference>
<dbReference type="Proteomes" id="UP000198426">
    <property type="component" value="Unassembled WGS sequence"/>
</dbReference>
<evidence type="ECO:0000256" key="4">
    <source>
        <dbReference type="SAM" id="MobiDB-lite"/>
    </source>
</evidence>
<dbReference type="PANTHER" id="PTHR43280">
    <property type="entry name" value="ARAC-FAMILY TRANSCRIPTIONAL REGULATOR"/>
    <property type="match status" value="1"/>
</dbReference>
<dbReference type="InterPro" id="IPR018062">
    <property type="entry name" value="HTH_AraC-typ_CS"/>
</dbReference>
<dbReference type="EMBL" id="FZOY01000001">
    <property type="protein sequence ID" value="SNS16734.1"/>
    <property type="molecule type" value="Genomic_DNA"/>
</dbReference>
<dbReference type="Gene3D" id="1.10.10.60">
    <property type="entry name" value="Homeodomain-like"/>
    <property type="match status" value="2"/>
</dbReference>
<feature type="transmembrane region" description="Helical" evidence="5">
    <location>
        <begin position="6"/>
        <end position="21"/>
    </location>
</feature>
<feature type="transmembrane region" description="Helical" evidence="5">
    <location>
        <begin position="33"/>
        <end position="52"/>
    </location>
</feature>
<feature type="transmembrane region" description="Helical" evidence="5">
    <location>
        <begin position="170"/>
        <end position="194"/>
    </location>
</feature>
<protein>
    <submittedName>
        <fullName evidence="7">Helix-turn-helix domain-containing protein</fullName>
    </submittedName>
</protein>
<evidence type="ECO:0000256" key="1">
    <source>
        <dbReference type="ARBA" id="ARBA00023015"/>
    </source>
</evidence>
<dbReference type="AlphaFoldDB" id="A0A239CBA9"/>
<accession>A0A239CBA9</accession>
<dbReference type="InterPro" id="IPR009057">
    <property type="entry name" value="Homeodomain-like_sf"/>
</dbReference>
<dbReference type="PRINTS" id="PR00032">
    <property type="entry name" value="HTHARAC"/>
</dbReference>
<keyword evidence="2" id="KW-0238">DNA-binding</keyword>
<evidence type="ECO:0000259" key="6">
    <source>
        <dbReference type="PROSITE" id="PS01124"/>
    </source>
</evidence>
<proteinExistence type="predicted"/>
<feature type="domain" description="HTH araC/xylS-type" evidence="6">
    <location>
        <begin position="282"/>
        <end position="386"/>
    </location>
</feature>
<keyword evidence="5" id="KW-1133">Transmembrane helix</keyword>
<evidence type="ECO:0000256" key="5">
    <source>
        <dbReference type="SAM" id="Phobius"/>
    </source>
</evidence>
<dbReference type="Pfam" id="PF12833">
    <property type="entry name" value="HTH_18"/>
    <property type="match status" value="1"/>
</dbReference>
<dbReference type="PANTHER" id="PTHR43280:SF29">
    <property type="entry name" value="ARAC-FAMILY TRANSCRIPTIONAL REGULATOR"/>
    <property type="match status" value="1"/>
</dbReference>
<dbReference type="InterPro" id="IPR020449">
    <property type="entry name" value="Tscrpt_reg_AraC-type_HTH"/>
</dbReference>
<evidence type="ECO:0000313" key="7">
    <source>
        <dbReference type="EMBL" id="SNS16734.1"/>
    </source>
</evidence>
<feature type="region of interest" description="Disordered" evidence="4">
    <location>
        <begin position="226"/>
        <end position="274"/>
    </location>
</feature>
<organism evidence="7 8">
    <name type="scientific">Tropicimonas sediminicola</name>
    <dbReference type="NCBI Taxonomy" id="1031541"/>
    <lineage>
        <taxon>Bacteria</taxon>
        <taxon>Pseudomonadati</taxon>
        <taxon>Pseudomonadota</taxon>
        <taxon>Alphaproteobacteria</taxon>
        <taxon>Rhodobacterales</taxon>
        <taxon>Roseobacteraceae</taxon>
        <taxon>Tropicimonas</taxon>
    </lineage>
</organism>
<feature type="transmembrane region" description="Helical" evidence="5">
    <location>
        <begin position="64"/>
        <end position="81"/>
    </location>
</feature>
<feature type="transmembrane region" description="Helical" evidence="5">
    <location>
        <begin position="131"/>
        <end position="149"/>
    </location>
</feature>
<dbReference type="SMART" id="SM00342">
    <property type="entry name" value="HTH_ARAC"/>
    <property type="match status" value="1"/>
</dbReference>
<evidence type="ECO:0000256" key="3">
    <source>
        <dbReference type="ARBA" id="ARBA00023163"/>
    </source>
</evidence>
<keyword evidence="5" id="KW-0812">Transmembrane</keyword>
<keyword evidence="1" id="KW-0805">Transcription regulation</keyword>
<feature type="transmembrane region" description="Helical" evidence="5">
    <location>
        <begin position="93"/>
        <end position="111"/>
    </location>
</feature>
<dbReference type="RefSeq" id="WP_141134799.1">
    <property type="nucleotide sequence ID" value="NZ_FZOY01000001.1"/>
</dbReference>
<dbReference type="PROSITE" id="PS00041">
    <property type="entry name" value="HTH_ARAC_FAMILY_1"/>
    <property type="match status" value="1"/>
</dbReference>
<dbReference type="GO" id="GO:0003700">
    <property type="term" value="F:DNA-binding transcription factor activity"/>
    <property type="evidence" value="ECO:0007669"/>
    <property type="project" value="InterPro"/>
</dbReference>
<feature type="transmembrane region" description="Helical" evidence="5">
    <location>
        <begin position="200"/>
        <end position="217"/>
    </location>
</feature>
<dbReference type="InterPro" id="IPR018060">
    <property type="entry name" value="HTH_AraC"/>
</dbReference>
<sequence>MEELIYIGAVHASFTAIFLATKRERTLNDTVLALWMVFMALPLLSGIAAQRLEGVSIPLLTSNLIYPLTYGPFLWLYVETLTGDVGRIRRGHLLHFLPFAAVSAVQLLFGWKPAMPNPDAAAFGTTVRSIGAVNLLLLLVYTGAVVRRLRQHGREVVDHFSELSSRITLVWLYWITLGVFCVFLLLFLGSALSLPALLDVHIATLVALILVLSFFGLRQTQVFDRQPEAASVPEDTQKRSRRRPTTVAPEPAEPRADTSEDPASPRYSRSGLTEERAETIARRLDAYMRAGQPYMDAELTIEKLAKRMAVPRHHLTQVISERYGKNFYLFVNEYRIETVKQTLRAPEAADRTLLEIAYDCGFNSKSTFNTAFKRLTGMTPSQYREQKS</sequence>
<keyword evidence="5" id="KW-0472">Membrane</keyword>
<dbReference type="OrthoDB" id="9816011at2"/>
<keyword evidence="8" id="KW-1185">Reference proteome</keyword>
<name>A0A239CBA9_9RHOB</name>
<evidence type="ECO:0000313" key="8">
    <source>
        <dbReference type="Proteomes" id="UP000198426"/>
    </source>
</evidence>
<dbReference type="SUPFAM" id="SSF46689">
    <property type="entry name" value="Homeodomain-like"/>
    <property type="match status" value="1"/>
</dbReference>
<gene>
    <name evidence="7" type="ORF">SAMN05421757_101161</name>
</gene>
<evidence type="ECO:0000256" key="2">
    <source>
        <dbReference type="ARBA" id="ARBA00023125"/>
    </source>
</evidence>